<dbReference type="EC" id="3.1.-.-" evidence="13"/>
<dbReference type="InterPro" id="IPR037315">
    <property type="entry name" value="EXO1_H3TH"/>
</dbReference>
<evidence type="ECO:0000313" key="17">
    <source>
        <dbReference type="Proteomes" id="UP000274822"/>
    </source>
</evidence>
<dbReference type="PROSITE" id="PS00841">
    <property type="entry name" value="XPG_1"/>
    <property type="match status" value="1"/>
</dbReference>
<dbReference type="PRINTS" id="PR00853">
    <property type="entry name" value="XPGRADSUPER"/>
</dbReference>
<accession>A0A433QHU3</accession>
<dbReference type="SUPFAM" id="SSF47807">
    <property type="entry name" value="5' to 3' exonuclease, C-terminal subdomain"/>
    <property type="match status" value="1"/>
</dbReference>
<dbReference type="GO" id="GO:0035312">
    <property type="term" value="F:5'-3' DNA exonuclease activity"/>
    <property type="evidence" value="ECO:0007669"/>
    <property type="project" value="UniProtKB-UniRule"/>
</dbReference>
<evidence type="ECO:0000256" key="11">
    <source>
        <dbReference type="ARBA" id="ARBA00023204"/>
    </source>
</evidence>
<proteinExistence type="inferred from homology"/>
<dbReference type="CDD" id="cd09857">
    <property type="entry name" value="PIN_EXO1"/>
    <property type="match status" value="1"/>
</dbReference>
<gene>
    <name evidence="16" type="ORF">BC938DRAFT_480732</name>
</gene>
<evidence type="ECO:0000259" key="14">
    <source>
        <dbReference type="SMART" id="SM00484"/>
    </source>
</evidence>
<dbReference type="AlphaFoldDB" id="A0A433QHU3"/>
<dbReference type="SUPFAM" id="SSF88723">
    <property type="entry name" value="PIN domain-like"/>
    <property type="match status" value="1"/>
</dbReference>
<dbReference type="GO" id="GO:0006298">
    <property type="term" value="P:mismatch repair"/>
    <property type="evidence" value="ECO:0007669"/>
    <property type="project" value="TreeGrafter"/>
</dbReference>
<protein>
    <recommendedName>
        <fullName evidence="13">Exonuclease 1</fullName>
        <ecNumber evidence="13">3.1.-.-</ecNumber>
    </recommendedName>
</protein>
<comment type="cofactor">
    <cofactor evidence="13">
        <name>Mg(2+)</name>
        <dbReference type="ChEBI" id="CHEBI:18420"/>
    </cofactor>
    <text evidence="13">Binds 2 magnesium ions per subunit. They probably participate in the reaction catalyzed by the enzyme. May bind an additional third magnesium ion after substrate binding.</text>
</comment>
<evidence type="ECO:0000256" key="2">
    <source>
        <dbReference type="ARBA" id="ARBA00010563"/>
    </source>
</evidence>
<evidence type="ECO:0000256" key="4">
    <source>
        <dbReference type="ARBA" id="ARBA00022723"/>
    </source>
</evidence>
<evidence type="ECO:0000256" key="1">
    <source>
        <dbReference type="ARBA" id="ARBA00004123"/>
    </source>
</evidence>
<dbReference type="InterPro" id="IPR019974">
    <property type="entry name" value="XPG_CS"/>
</dbReference>
<dbReference type="InterPro" id="IPR008918">
    <property type="entry name" value="HhH2"/>
</dbReference>
<dbReference type="Gene3D" id="3.40.50.1010">
    <property type="entry name" value="5'-nuclease"/>
    <property type="match status" value="1"/>
</dbReference>
<dbReference type="InterPro" id="IPR006085">
    <property type="entry name" value="XPG_DNA_repair_N"/>
</dbReference>
<dbReference type="GO" id="GO:0046872">
    <property type="term" value="F:metal ion binding"/>
    <property type="evidence" value="ECO:0007669"/>
    <property type="project" value="UniProtKB-UniRule"/>
</dbReference>
<dbReference type="FunFam" id="3.40.50.1010:FF:000002">
    <property type="entry name" value="Exonuclease 1, putative"/>
    <property type="match status" value="1"/>
</dbReference>
<name>A0A433QHU3_9FUNG</name>
<dbReference type="InterPro" id="IPR006084">
    <property type="entry name" value="XPG/Rad2"/>
</dbReference>
<comment type="caution">
    <text evidence="16">The sequence shown here is derived from an EMBL/GenBank/DDBJ whole genome shotgun (WGS) entry which is preliminary data.</text>
</comment>
<keyword evidence="7 13" id="KW-0269">Exonuclease</keyword>
<dbReference type="GO" id="GO:0003677">
    <property type="term" value="F:DNA binding"/>
    <property type="evidence" value="ECO:0007669"/>
    <property type="project" value="UniProtKB-UniRule"/>
</dbReference>
<dbReference type="SMART" id="SM00279">
    <property type="entry name" value="HhH2"/>
    <property type="match status" value="1"/>
</dbReference>
<keyword evidence="4 13" id="KW-0479">Metal-binding</keyword>
<evidence type="ECO:0000256" key="9">
    <source>
        <dbReference type="ARBA" id="ARBA00022881"/>
    </source>
</evidence>
<dbReference type="Proteomes" id="UP000274822">
    <property type="component" value="Unassembled WGS sequence"/>
</dbReference>
<keyword evidence="17" id="KW-1185">Reference proteome</keyword>
<keyword evidence="9 13" id="KW-0267">Excision nuclease</keyword>
<evidence type="ECO:0000313" key="16">
    <source>
        <dbReference type="EMBL" id="RUS29377.1"/>
    </source>
</evidence>
<evidence type="ECO:0000256" key="6">
    <source>
        <dbReference type="ARBA" id="ARBA00022801"/>
    </source>
</evidence>
<evidence type="ECO:0000256" key="7">
    <source>
        <dbReference type="ARBA" id="ARBA00022839"/>
    </source>
</evidence>
<dbReference type="PANTHER" id="PTHR11081">
    <property type="entry name" value="FLAP ENDONUCLEASE FAMILY MEMBER"/>
    <property type="match status" value="1"/>
</dbReference>
<sequence length="564" mass="63795">MGIKGLLPLTKSVQSEIHVKEYAGKTIAVDAYVWLHKGAFGCAQELAQNKPTTKYVGYCMHYVRMLKYYNVTPLIVFDGGYLPAKANTEVERESITSFSHLFALNSISRLGRRRNENKDKGIALLLEGKWEQAQKCFRKCVDVTPEMAYQFIKVLRSEGVQYIVAPYEADAELAYLSRTGKVDAVVTADSDLIAFGCKRILYNMDRYGNCIEFRHDRLEAVTEVNFRGLTDKFLLEMCILSGCDYLPSIKGMGLKKAHKKLTELGTAEKVIWSIRMNHEMPVPRDYLKNFRRANFTFLYQRVYDPDAQVLTTVNPVPEGLDIDNMDFLGPKLEPEVAWGIATGCLNPITKKPIVDLMANVLSGDLDIATGYLNSVTKDPIADQIADTSSQWEPKVTRGVVTGDSNPTTKEIVDQIADASISELEDSCGVFTGDLDRIITEPIENLMANELPWEPEVGTEDSNSITKEPITDLITDASMNQNQEDVVVSLIFYPTGAKERRQCRSYKKDHKACREAIKWRYRPPRILYIRTNNEDLRRVISRRTLAPKQFGPTAVQFRLSTRVYT</sequence>
<dbReference type="GO" id="GO:0006310">
    <property type="term" value="P:DNA recombination"/>
    <property type="evidence" value="ECO:0007669"/>
    <property type="project" value="TreeGrafter"/>
</dbReference>
<evidence type="ECO:0000256" key="3">
    <source>
        <dbReference type="ARBA" id="ARBA00022722"/>
    </source>
</evidence>
<dbReference type="SMART" id="SM00484">
    <property type="entry name" value="XPGI"/>
    <property type="match status" value="1"/>
</dbReference>
<dbReference type="CDD" id="cd09908">
    <property type="entry name" value="H3TH_EXO1"/>
    <property type="match status" value="1"/>
</dbReference>
<dbReference type="InterPro" id="IPR044752">
    <property type="entry name" value="PIN-like_EXO1"/>
</dbReference>
<evidence type="ECO:0000256" key="12">
    <source>
        <dbReference type="ARBA" id="ARBA00023242"/>
    </source>
</evidence>
<evidence type="ECO:0000256" key="5">
    <source>
        <dbReference type="ARBA" id="ARBA00022763"/>
    </source>
</evidence>
<evidence type="ECO:0000256" key="13">
    <source>
        <dbReference type="RuleBase" id="RU910737"/>
    </source>
</evidence>
<dbReference type="InterPro" id="IPR006086">
    <property type="entry name" value="XPG-I_dom"/>
</dbReference>
<dbReference type="Pfam" id="PF00752">
    <property type="entry name" value="XPG_N"/>
    <property type="match status" value="1"/>
</dbReference>
<keyword evidence="13" id="KW-0228">DNA excision</keyword>
<keyword evidence="10 13" id="KW-0238">DNA-binding</keyword>
<dbReference type="GO" id="GO:0017108">
    <property type="term" value="F:5'-flap endonuclease activity"/>
    <property type="evidence" value="ECO:0007669"/>
    <property type="project" value="TreeGrafter"/>
</dbReference>
<evidence type="ECO:0000256" key="10">
    <source>
        <dbReference type="ARBA" id="ARBA00023125"/>
    </source>
</evidence>
<evidence type="ECO:0000256" key="8">
    <source>
        <dbReference type="ARBA" id="ARBA00022842"/>
    </source>
</evidence>
<dbReference type="FunFam" id="1.10.150.20:FF:000011">
    <property type="entry name" value="exonuclease 1"/>
    <property type="match status" value="1"/>
</dbReference>
<keyword evidence="11 13" id="KW-0234">DNA repair</keyword>
<keyword evidence="6 13" id="KW-0378">Hydrolase</keyword>
<keyword evidence="5 13" id="KW-0227">DNA damage</keyword>
<keyword evidence="3 13" id="KW-0540">Nuclease</keyword>
<keyword evidence="12 13" id="KW-0539">Nucleus</keyword>
<organism evidence="16 17">
    <name type="scientific">Jimgerdemannia flammicorona</name>
    <dbReference type="NCBI Taxonomy" id="994334"/>
    <lineage>
        <taxon>Eukaryota</taxon>
        <taxon>Fungi</taxon>
        <taxon>Fungi incertae sedis</taxon>
        <taxon>Mucoromycota</taxon>
        <taxon>Mucoromycotina</taxon>
        <taxon>Endogonomycetes</taxon>
        <taxon>Endogonales</taxon>
        <taxon>Endogonaceae</taxon>
        <taxon>Jimgerdemannia</taxon>
    </lineage>
</organism>
<dbReference type="InterPro" id="IPR036279">
    <property type="entry name" value="5-3_exonuclease_C_sf"/>
</dbReference>
<dbReference type="GO" id="GO:0005634">
    <property type="term" value="C:nucleus"/>
    <property type="evidence" value="ECO:0007669"/>
    <property type="project" value="UniProtKB-SubCell"/>
</dbReference>
<comment type="function">
    <text evidence="13">5'-&gt;3' double-stranded DNA exonuclease which may also possess a cryptic 3'-&gt;5' double-stranded DNA exonuclease activity. Functions in DNA mismatch repair.</text>
</comment>
<comment type="similarity">
    <text evidence="2 13">Belongs to the XPG/RAD2 endonuclease family. EXO1 subfamily.</text>
</comment>
<dbReference type="SMART" id="SM00485">
    <property type="entry name" value="XPGN"/>
    <property type="match status" value="1"/>
</dbReference>
<feature type="domain" description="XPG-I" evidence="14">
    <location>
        <begin position="156"/>
        <end position="226"/>
    </location>
</feature>
<feature type="domain" description="XPG N-terminal" evidence="15">
    <location>
        <begin position="1"/>
        <end position="99"/>
    </location>
</feature>
<reference evidence="16 17" key="1">
    <citation type="journal article" date="2018" name="New Phytol.">
        <title>Phylogenomics of Endogonaceae and evolution of mycorrhizas within Mucoromycota.</title>
        <authorList>
            <person name="Chang Y."/>
            <person name="Desiro A."/>
            <person name="Na H."/>
            <person name="Sandor L."/>
            <person name="Lipzen A."/>
            <person name="Clum A."/>
            <person name="Barry K."/>
            <person name="Grigoriev I.V."/>
            <person name="Martin F.M."/>
            <person name="Stajich J.E."/>
            <person name="Smith M.E."/>
            <person name="Bonito G."/>
            <person name="Spatafora J.W."/>
        </authorList>
    </citation>
    <scope>NUCLEOTIDE SEQUENCE [LARGE SCALE GENOMIC DNA]</scope>
    <source>
        <strain evidence="16 17">AD002</strain>
    </source>
</reference>
<dbReference type="Gene3D" id="1.10.150.20">
    <property type="entry name" value="5' to 3' exonuclease, C-terminal subdomain"/>
    <property type="match status" value="1"/>
</dbReference>
<dbReference type="PANTHER" id="PTHR11081:SF8">
    <property type="entry name" value="EXONUCLEASE 1"/>
    <property type="match status" value="1"/>
</dbReference>
<keyword evidence="8 13" id="KW-0460">Magnesium</keyword>
<comment type="subcellular location">
    <subcellularLocation>
        <location evidence="1 13">Nucleus</location>
    </subcellularLocation>
</comment>
<dbReference type="EMBL" id="RBNJ01005236">
    <property type="protein sequence ID" value="RUS29377.1"/>
    <property type="molecule type" value="Genomic_DNA"/>
</dbReference>
<dbReference type="Pfam" id="PF00867">
    <property type="entry name" value="XPG_I"/>
    <property type="match status" value="1"/>
</dbReference>
<dbReference type="InterPro" id="IPR029060">
    <property type="entry name" value="PIN-like_dom_sf"/>
</dbReference>
<evidence type="ECO:0000259" key="15">
    <source>
        <dbReference type="SMART" id="SM00485"/>
    </source>
</evidence>